<keyword evidence="18" id="KW-1185">Reference proteome</keyword>
<dbReference type="PANTHER" id="PTHR46056:SF12">
    <property type="entry name" value="LONG-CHAIN-ALCOHOL OXIDASE"/>
    <property type="match status" value="1"/>
</dbReference>
<comment type="similarity">
    <text evidence="4">Belongs to the GMC oxidoreductase family.</text>
</comment>
<evidence type="ECO:0000313" key="18">
    <source>
        <dbReference type="Proteomes" id="UP000017836"/>
    </source>
</evidence>
<evidence type="ECO:0000256" key="1">
    <source>
        <dbReference type="ARBA" id="ARBA00000920"/>
    </source>
</evidence>
<evidence type="ECO:0000256" key="12">
    <source>
        <dbReference type="PIRSR" id="PIRSR028937-1"/>
    </source>
</evidence>
<evidence type="ECO:0000313" key="17">
    <source>
        <dbReference type="EMBL" id="ERN18825.1"/>
    </source>
</evidence>
<comment type="catalytic activity">
    <reaction evidence="1">
        <text>a long-chain primary fatty alcohol + O2 = a long-chain fatty aldehyde + H2O2</text>
        <dbReference type="Rhea" id="RHEA:22756"/>
        <dbReference type="ChEBI" id="CHEBI:15379"/>
        <dbReference type="ChEBI" id="CHEBI:16240"/>
        <dbReference type="ChEBI" id="CHEBI:17176"/>
        <dbReference type="ChEBI" id="CHEBI:77396"/>
        <dbReference type="EC" id="1.1.3.20"/>
    </reaction>
</comment>
<dbReference type="STRING" id="13333.U5D9B6"/>
<evidence type="ECO:0000256" key="5">
    <source>
        <dbReference type="ARBA" id="ARBA00013125"/>
    </source>
</evidence>
<gene>
    <name evidence="17" type="ORF">AMTR_s00067p00112750</name>
</gene>
<proteinExistence type="inferred from homology"/>
<comment type="subcellular location">
    <subcellularLocation>
        <location evidence="3">Membrane</location>
    </subcellularLocation>
</comment>
<dbReference type="InterPro" id="IPR036188">
    <property type="entry name" value="FAD/NAD-bd_sf"/>
</dbReference>
<evidence type="ECO:0000256" key="11">
    <source>
        <dbReference type="ARBA" id="ARBA00023136"/>
    </source>
</evidence>
<evidence type="ECO:0000256" key="8">
    <source>
        <dbReference type="ARBA" id="ARBA00022827"/>
    </source>
</evidence>
<evidence type="ECO:0000256" key="2">
    <source>
        <dbReference type="ARBA" id="ARBA00003842"/>
    </source>
</evidence>
<organism evidence="17 18">
    <name type="scientific">Amborella trichopoda</name>
    <dbReference type="NCBI Taxonomy" id="13333"/>
    <lineage>
        <taxon>Eukaryota</taxon>
        <taxon>Viridiplantae</taxon>
        <taxon>Streptophyta</taxon>
        <taxon>Embryophyta</taxon>
        <taxon>Tracheophyta</taxon>
        <taxon>Spermatophyta</taxon>
        <taxon>Magnoliopsida</taxon>
        <taxon>Amborellales</taxon>
        <taxon>Amborellaceae</taxon>
        <taxon>Amborella</taxon>
    </lineage>
</organism>
<dbReference type="eggNOG" id="ENOG502QSD8">
    <property type="taxonomic scope" value="Eukaryota"/>
</dbReference>
<dbReference type="GO" id="GO:0016020">
    <property type="term" value="C:membrane"/>
    <property type="evidence" value="ECO:0007669"/>
    <property type="project" value="UniProtKB-SubCell"/>
</dbReference>
<keyword evidence="7" id="KW-0812">Transmembrane</keyword>
<evidence type="ECO:0000256" key="3">
    <source>
        <dbReference type="ARBA" id="ARBA00004370"/>
    </source>
</evidence>
<feature type="domain" description="Glucose-methanol-choline oxidoreductase C-terminal" evidence="16">
    <location>
        <begin position="633"/>
        <end position="764"/>
    </location>
</feature>
<dbReference type="OMA" id="RNVKGCW"/>
<dbReference type="GO" id="GO:0046577">
    <property type="term" value="F:long-chain-alcohol oxidase activity"/>
    <property type="evidence" value="ECO:0007669"/>
    <property type="project" value="UniProtKB-EC"/>
</dbReference>
<evidence type="ECO:0000256" key="4">
    <source>
        <dbReference type="ARBA" id="ARBA00010790"/>
    </source>
</evidence>
<dbReference type="InterPro" id="IPR007867">
    <property type="entry name" value="GMC_OxRtase_C"/>
</dbReference>
<dbReference type="HOGENOM" id="CLU_008878_1_1_1"/>
<feature type="binding site" evidence="13">
    <location>
        <begin position="252"/>
        <end position="267"/>
    </location>
    <ligand>
        <name>FAD</name>
        <dbReference type="ChEBI" id="CHEBI:57692"/>
    </ligand>
</feature>
<dbReference type="InterPro" id="IPR000172">
    <property type="entry name" value="GMC_OxRdtase_N"/>
</dbReference>
<name>U5D9B6_AMBTC</name>
<dbReference type="SUPFAM" id="SSF51905">
    <property type="entry name" value="FAD/NAD(P)-binding domain"/>
    <property type="match status" value="1"/>
</dbReference>
<feature type="domain" description="Glucose-methanol-choline oxidoreductase N-terminal" evidence="15">
    <location>
        <begin position="299"/>
        <end position="536"/>
    </location>
</feature>
<keyword evidence="8 13" id="KW-0274">FAD</keyword>
<dbReference type="Proteomes" id="UP000017836">
    <property type="component" value="Unassembled WGS sequence"/>
</dbReference>
<dbReference type="EMBL" id="KI392078">
    <property type="protein sequence ID" value="ERN18825.1"/>
    <property type="molecule type" value="Genomic_DNA"/>
</dbReference>
<keyword evidence="9" id="KW-1133">Transmembrane helix</keyword>
<evidence type="ECO:0000256" key="6">
    <source>
        <dbReference type="ARBA" id="ARBA00022630"/>
    </source>
</evidence>
<feature type="active site" description="Proton acceptor" evidence="12">
    <location>
        <position position="712"/>
    </location>
</feature>
<dbReference type="EC" id="1.1.3.20" evidence="5"/>
<comment type="function">
    <text evidence="2">Long-chain fatty alcohol oxidase involved in the omega-oxidation pathway of lipid degradation.</text>
</comment>
<keyword evidence="11" id="KW-0472">Membrane</keyword>
<evidence type="ECO:0000256" key="10">
    <source>
        <dbReference type="ARBA" id="ARBA00023002"/>
    </source>
</evidence>
<dbReference type="PIRSF" id="PIRSF028937">
    <property type="entry name" value="Lg_Ch_AO"/>
    <property type="match status" value="1"/>
</dbReference>
<feature type="region of interest" description="Disordered" evidence="14">
    <location>
        <begin position="1"/>
        <end position="20"/>
    </location>
</feature>
<sequence length="798" mass="87765">MEDDQNTAHPLLRGGRKEKSFSHGFTKAQIQSLTAICEALIPSMPITALHVSSQRDPPPSPSLVSFYKASGSDYQVPDQALFRSRNSETFVAELMVKRGLPDAVTLVSWVLWALSTRLGTLLLCGSTCLSLNFPFIRSFSEMPVEKREKVLMAWSRERSFFSALRLSFALFKIFCVYVFYSWTDVNSKNPSWEAIDYSPGPLKPPKNPPPKSFKDSIISTTTLTKESLVSTIKTKGITVTEDPSADLLTLECDAVVVGSGPGGSVAAAKLAKSGYQVLVLEKGLYFTPQDYSLLEGPSMDQMYESGGILSTTDAKVLITAGSTVGGGSAINWSACIKTPDKVLKQWSEDFSLSLFGSHNYRAAMEAVCKRLGVTEKCEKENFQNEVFRSGCERLGLKVEFVPRNSPEGHYCGQCGYGCRTGEKQGTQCTWLVDAAEAGALIFTGVKAKKFVMRENDGLERKESGKPWSRERDQRCVGVMAVTGCKVNQKGKKSSLRLMIKAKLSVSACGSLLTPPLLISSGLRNPNIGRNLRLHPVSMAWGYFPEQDCGESLRGKCYQGGIITSIHKLVLENQDHDSGVIIETPFLGPASFSAIFPWLSGSEMKEAMRRYARTVHIFVLVRDTGSGEVMKERKITYNLHRTDREKFKKGLRTALRILVAAGAVEVGTHRSDGQRIKTKGMRDEDFEEFLDGIEVFGGAYSGEEKWNLYTSAHQMGSCRMGADEEKSAVDERGESWEAEGLFVCDGSLMPTALGVNPMITVQSIAHCISDNMVEFLRDGEGGVSEAAMKHASEMVRKEI</sequence>
<dbReference type="AlphaFoldDB" id="U5D9B6"/>
<dbReference type="PANTHER" id="PTHR46056">
    <property type="entry name" value="LONG-CHAIN-ALCOHOL OXIDASE"/>
    <property type="match status" value="1"/>
</dbReference>
<evidence type="ECO:0000256" key="13">
    <source>
        <dbReference type="PIRSR" id="PIRSR028937-2"/>
    </source>
</evidence>
<evidence type="ECO:0000259" key="15">
    <source>
        <dbReference type="Pfam" id="PF00732"/>
    </source>
</evidence>
<dbReference type="Gramene" id="ERN18825">
    <property type="protein sequence ID" value="ERN18825"/>
    <property type="gene ID" value="AMTR_s00067p00112750"/>
</dbReference>
<evidence type="ECO:0000256" key="7">
    <source>
        <dbReference type="ARBA" id="ARBA00022692"/>
    </source>
</evidence>
<reference evidence="18" key="1">
    <citation type="journal article" date="2013" name="Science">
        <title>The Amborella genome and the evolution of flowering plants.</title>
        <authorList>
            <consortium name="Amborella Genome Project"/>
        </authorList>
    </citation>
    <scope>NUCLEOTIDE SEQUENCE [LARGE SCALE GENOMIC DNA]</scope>
</reference>
<dbReference type="Gene3D" id="3.50.50.60">
    <property type="entry name" value="FAD/NAD(P)-binding domain"/>
    <property type="match status" value="2"/>
</dbReference>
<keyword evidence="10" id="KW-0560">Oxidoreductase</keyword>
<dbReference type="Pfam" id="PF13450">
    <property type="entry name" value="NAD_binding_8"/>
    <property type="match status" value="1"/>
</dbReference>
<dbReference type="GO" id="GO:0050660">
    <property type="term" value="F:flavin adenine dinucleotide binding"/>
    <property type="evidence" value="ECO:0007669"/>
    <property type="project" value="InterPro"/>
</dbReference>
<keyword evidence="6" id="KW-0285">Flavoprotein</keyword>
<evidence type="ECO:0000256" key="9">
    <source>
        <dbReference type="ARBA" id="ARBA00022989"/>
    </source>
</evidence>
<accession>U5D9B6</accession>
<dbReference type="Pfam" id="PF05199">
    <property type="entry name" value="GMC_oxred_C"/>
    <property type="match status" value="1"/>
</dbReference>
<dbReference type="Pfam" id="PF00732">
    <property type="entry name" value="GMC_oxred_N"/>
    <property type="match status" value="1"/>
</dbReference>
<protein>
    <recommendedName>
        <fullName evidence="5">long-chain-alcohol oxidase</fullName>
        <ecNumber evidence="5">1.1.3.20</ecNumber>
    </recommendedName>
</protein>
<evidence type="ECO:0000259" key="16">
    <source>
        <dbReference type="Pfam" id="PF05199"/>
    </source>
</evidence>
<evidence type="ECO:0000256" key="14">
    <source>
        <dbReference type="SAM" id="MobiDB-lite"/>
    </source>
</evidence>
<dbReference type="InterPro" id="IPR012400">
    <property type="entry name" value="Long_Oxdase"/>
</dbReference>